<feature type="region of interest" description="Disordered" evidence="5">
    <location>
        <begin position="168"/>
        <end position="192"/>
    </location>
</feature>
<comment type="caution">
    <text evidence="8">The sequence shown here is derived from an EMBL/GenBank/DDBJ whole genome shotgun (WGS) entry which is preliminary data.</text>
</comment>
<dbReference type="PRINTS" id="PR01021">
    <property type="entry name" value="OMPADOMAIN"/>
</dbReference>
<dbReference type="InterPro" id="IPR036737">
    <property type="entry name" value="OmpA-like_sf"/>
</dbReference>
<dbReference type="RefSeq" id="WP_166405067.1">
    <property type="nucleotide sequence ID" value="NZ_BEXT01000001.1"/>
</dbReference>
<dbReference type="EMBL" id="BEXT01000001">
    <property type="protein sequence ID" value="GBC61612.1"/>
    <property type="molecule type" value="Genomic_DNA"/>
</dbReference>
<dbReference type="CDD" id="cd07185">
    <property type="entry name" value="OmpA_C-like"/>
    <property type="match status" value="1"/>
</dbReference>
<keyword evidence="2 4" id="KW-0472">Membrane</keyword>
<dbReference type="PANTHER" id="PTHR30329">
    <property type="entry name" value="STATOR ELEMENT OF FLAGELLAR MOTOR COMPLEX"/>
    <property type="match status" value="1"/>
</dbReference>
<proteinExistence type="predicted"/>
<keyword evidence="6" id="KW-0732">Signal</keyword>
<dbReference type="InterPro" id="IPR006664">
    <property type="entry name" value="OMP_bac"/>
</dbReference>
<feature type="signal peptide" evidence="6">
    <location>
        <begin position="1"/>
        <end position="24"/>
    </location>
</feature>
<dbReference type="Gene3D" id="3.30.1330.60">
    <property type="entry name" value="OmpA-like domain"/>
    <property type="match status" value="1"/>
</dbReference>
<name>A0A401FX81_9BACT</name>
<comment type="subcellular location">
    <subcellularLocation>
        <location evidence="1">Cell outer membrane</location>
    </subcellularLocation>
</comment>
<evidence type="ECO:0000313" key="8">
    <source>
        <dbReference type="EMBL" id="GBC61612.1"/>
    </source>
</evidence>
<dbReference type="InterPro" id="IPR006665">
    <property type="entry name" value="OmpA-like"/>
</dbReference>
<dbReference type="SUPFAM" id="SSF103647">
    <property type="entry name" value="TSP type-3 repeat"/>
    <property type="match status" value="1"/>
</dbReference>
<evidence type="ECO:0000256" key="4">
    <source>
        <dbReference type="PROSITE-ProRule" id="PRU00473"/>
    </source>
</evidence>
<dbReference type="Pfam" id="PF00691">
    <property type="entry name" value="OmpA"/>
    <property type="match status" value="1"/>
</dbReference>
<dbReference type="Gene3D" id="3.40.50.410">
    <property type="entry name" value="von Willebrand factor, type A domain"/>
    <property type="match status" value="1"/>
</dbReference>
<sequence>MKIRFGCVLAGMLLLLCAAFPAGADADTAKPLLILADVSGSMLRDMKLYETAADRKNDKDEKSVQKVEALKAMLLKMGQTLASGPCDLGIYRVRYIAGNETRYARFVAVDRHEPSDLKERIEDDFVIDYPLYNRRTDLADMFRQLDENELADTDGNITLVLLSDGRESFYDPEDDAEKSRDGEVGDDDPTAGPLTEVLRLKQKYGRNLVVHTVFFGDTDEETRESADEVRAFFEDAAGDGKKAEGENLLHRMAWLGQGQYRRAADLLEDPAALAAFCGLLCDAEETPAPVKTEAAAPVAVTTAAVAPADRDGDGIRDDADQCPDTPNGAHVTSAGCWILIGVLFDTDKWDIRPEFHGPLDEVSRVMRDNPDLKLSIQGHTDSRASAAHNQVLSRKRAEAVANWLTGKGVAPDRLSAEAHGLTQPLATNSTPEGRTLNRRVELIPVLAETGE</sequence>
<evidence type="ECO:0000256" key="6">
    <source>
        <dbReference type="SAM" id="SignalP"/>
    </source>
</evidence>
<accession>A0A401FX81</accession>
<evidence type="ECO:0000256" key="3">
    <source>
        <dbReference type="ARBA" id="ARBA00023237"/>
    </source>
</evidence>
<gene>
    <name evidence="8" type="ORF">DENIS_2574</name>
</gene>
<evidence type="ECO:0000256" key="2">
    <source>
        <dbReference type="ARBA" id="ARBA00023136"/>
    </source>
</evidence>
<dbReference type="InterPro" id="IPR036465">
    <property type="entry name" value="vWFA_dom_sf"/>
</dbReference>
<dbReference type="SUPFAM" id="SSF103088">
    <property type="entry name" value="OmpA-like"/>
    <property type="match status" value="1"/>
</dbReference>
<evidence type="ECO:0000259" key="7">
    <source>
        <dbReference type="PROSITE" id="PS51123"/>
    </source>
</evidence>
<dbReference type="GO" id="GO:0005509">
    <property type="term" value="F:calcium ion binding"/>
    <property type="evidence" value="ECO:0007669"/>
    <property type="project" value="InterPro"/>
</dbReference>
<keyword evidence="9" id="KW-1185">Reference proteome</keyword>
<keyword evidence="3" id="KW-0998">Cell outer membrane</keyword>
<dbReference type="AlphaFoldDB" id="A0A401FX81"/>
<dbReference type="PANTHER" id="PTHR30329:SF21">
    <property type="entry name" value="LIPOPROTEIN YIAD-RELATED"/>
    <property type="match status" value="1"/>
</dbReference>
<feature type="domain" description="OmpA-like" evidence="7">
    <location>
        <begin position="331"/>
        <end position="448"/>
    </location>
</feature>
<dbReference type="InterPro" id="IPR050330">
    <property type="entry name" value="Bact_OuterMem_StrucFunc"/>
</dbReference>
<organism evidence="8 9">
    <name type="scientific">Desulfonema ishimotonii</name>
    <dbReference type="NCBI Taxonomy" id="45657"/>
    <lineage>
        <taxon>Bacteria</taxon>
        <taxon>Pseudomonadati</taxon>
        <taxon>Thermodesulfobacteriota</taxon>
        <taxon>Desulfobacteria</taxon>
        <taxon>Desulfobacterales</taxon>
        <taxon>Desulfococcaceae</taxon>
        <taxon>Desulfonema</taxon>
    </lineage>
</organism>
<reference evidence="9" key="1">
    <citation type="submission" date="2017-11" db="EMBL/GenBank/DDBJ databases">
        <authorList>
            <person name="Watanabe M."/>
            <person name="Kojima H."/>
        </authorList>
    </citation>
    <scope>NUCLEOTIDE SEQUENCE [LARGE SCALE GENOMIC DNA]</scope>
    <source>
        <strain evidence="9">Tokyo 01</strain>
    </source>
</reference>
<reference evidence="9" key="2">
    <citation type="submission" date="2019-01" db="EMBL/GenBank/DDBJ databases">
        <title>Genome sequence of Desulfonema ishimotonii strain Tokyo 01.</title>
        <authorList>
            <person name="Fukui M."/>
        </authorList>
    </citation>
    <scope>NUCLEOTIDE SEQUENCE [LARGE SCALE GENOMIC DNA]</scope>
    <source>
        <strain evidence="9">Tokyo 01</strain>
    </source>
</reference>
<evidence type="ECO:0000256" key="1">
    <source>
        <dbReference type="ARBA" id="ARBA00004442"/>
    </source>
</evidence>
<evidence type="ECO:0000256" key="5">
    <source>
        <dbReference type="SAM" id="MobiDB-lite"/>
    </source>
</evidence>
<dbReference type="Proteomes" id="UP000288096">
    <property type="component" value="Unassembled WGS sequence"/>
</dbReference>
<protein>
    <recommendedName>
        <fullName evidence="7">OmpA-like domain-containing protein</fullName>
    </recommendedName>
</protein>
<dbReference type="GO" id="GO:0009279">
    <property type="term" value="C:cell outer membrane"/>
    <property type="evidence" value="ECO:0007669"/>
    <property type="project" value="UniProtKB-SubCell"/>
</dbReference>
<dbReference type="InterPro" id="IPR028974">
    <property type="entry name" value="TSP_type-3_rpt"/>
</dbReference>
<evidence type="ECO:0000313" key="9">
    <source>
        <dbReference type="Proteomes" id="UP000288096"/>
    </source>
</evidence>
<dbReference type="PROSITE" id="PS51123">
    <property type="entry name" value="OMPA_2"/>
    <property type="match status" value="1"/>
</dbReference>
<feature type="chain" id="PRO_5019582841" description="OmpA-like domain-containing protein" evidence="6">
    <location>
        <begin position="25"/>
        <end position="451"/>
    </location>
</feature>